<dbReference type="Pfam" id="PF13963">
    <property type="entry name" value="Transpos_assoc"/>
    <property type="match status" value="1"/>
</dbReference>
<evidence type="ECO:0000256" key="1">
    <source>
        <dbReference type="SAM" id="SignalP"/>
    </source>
</evidence>
<protein>
    <recommendedName>
        <fullName evidence="2">Transposase-associated domain-containing protein</fullName>
    </recommendedName>
</protein>
<dbReference type="EMBL" id="AM467781">
    <property type="protein sequence ID" value="CAN81371.1"/>
    <property type="molecule type" value="Genomic_DNA"/>
</dbReference>
<feature type="chain" id="PRO_5002678451" description="Transposase-associated domain-containing protein" evidence="1">
    <location>
        <begin position="26"/>
        <end position="194"/>
    </location>
</feature>
<dbReference type="AlphaFoldDB" id="A5BQR3"/>
<accession>A5BQR3</accession>
<feature type="signal peptide" evidence="1">
    <location>
        <begin position="1"/>
        <end position="25"/>
    </location>
</feature>
<organism evidence="3">
    <name type="scientific">Vitis vinifera</name>
    <name type="common">Grape</name>
    <dbReference type="NCBI Taxonomy" id="29760"/>
    <lineage>
        <taxon>Eukaryota</taxon>
        <taxon>Viridiplantae</taxon>
        <taxon>Streptophyta</taxon>
        <taxon>Embryophyta</taxon>
        <taxon>Tracheophyta</taxon>
        <taxon>Spermatophyta</taxon>
        <taxon>Magnoliopsida</taxon>
        <taxon>eudicotyledons</taxon>
        <taxon>Gunneridae</taxon>
        <taxon>Pentapetalae</taxon>
        <taxon>rosids</taxon>
        <taxon>Vitales</taxon>
        <taxon>Vitaceae</taxon>
        <taxon>Viteae</taxon>
        <taxon>Vitis</taxon>
    </lineage>
</organism>
<keyword evidence="1" id="KW-0732">Signal</keyword>
<proteinExistence type="predicted"/>
<dbReference type="InterPro" id="IPR029480">
    <property type="entry name" value="Transpos_assoc"/>
</dbReference>
<gene>
    <name evidence="3" type="ORF">VITISV_007024</name>
</gene>
<name>A5BQR3_VITVI</name>
<evidence type="ECO:0000313" key="3">
    <source>
        <dbReference type="EMBL" id="CAN81371.1"/>
    </source>
</evidence>
<sequence length="194" mass="22595">MLVVGFLSLVFFLASLIGLATYCQAWKRAMKCSKARILHKWINLGCLRIEDRGSMKKGLKTFIQFITLNVRDLNYIRCPCLQCGNLMNHTPQVIREHLYFNGIDQSYRIWYWHGEVVPSKEATIVKEYHSDKLNCDDLDNTIQMVHDVQNDYVKDPQSFGTLLEDAEKPLYPGCSKFTKLFALVKLYNLKARYM</sequence>
<evidence type="ECO:0000259" key="2">
    <source>
        <dbReference type="Pfam" id="PF13963"/>
    </source>
</evidence>
<feature type="domain" description="Transposase-associated" evidence="2">
    <location>
        <begin position="53"/>
        <end position="115"/>
    </location>
</feature>
<reference evidence="3" key="1">
    <citation type="journal article" date="2007" name="PLoS ONE">
        <title>The first genome sequence of an elite grapevine cultivar (Pinot noir Vitis vinifera L.): coping with a highly heterozygous genome.</title>
        <authorList>
            <person name="Velasco R."/>
            <person name="Zharkikh A."/>
            <person name="Troggio M."/>
            <person name="Cartwright D.A."/>
            <person name="Cestaro A."/>
            <person name="Pruss D."/>
            <person name="Pindo M."/>
            <person name="FitzGerald L.M."/>
            <person name="Vezzulli S."/>
            <person name="Reid J."/>
            <person name="Malacarne G."/>
            <person name="Iliev D."/>
            <person name="Coppola G."/>
            <person name="Wardell B."/>
            <person name="Micheletti D."/>
            <person name="Macalma T."/>
            <person name="Facci M."/>
            <person name="Mitchell J.T."/>
            <person name="Perazzolli M."/>
            <person name="Eldredge G."/>
            <person name="Gatto P."/>
            <person name="Oyzerski R."/>
            <person name="Moretto M."/>
            <person name="Gutin N."/>
            <person name="Stefanini M."/>
            <person name="Chen Y."/>
            <person name="Segala C."/>
            <person name="Davenport C."/>
            <person name="Dematte L."/>
            <person name="Mraz A."/>
            <person name="Battilana J."/>
            <person name="Stormo K."/>
            <person name="Costa F."/>
            <person name="Tao Q."/>
            <person name="Si-Ammour A."/>
            <person name="Harkins T."/>
            <person name="Lackey A."/>
            <person name="Perbost C."/>
            <person name="Taillon B."/>
            <person name="Stella A."/>
            <person name="Solovyev V."/>
            <person name="Fawcett J.A."/>
            <person name="Sterck L."/>
            <person name="Vandepoele K."/>
            <person name="Grando S.M."/>
            <person name="Toppo S."/>
            <person name="Moser C."/>
            <person name="Lanchbury J."/>
            <person name="Bogden R."/>
            <person name="Skolnick M."/>
            <person name="Sgaramella V."/>
            <person name="Bhatnagar S.K."/>
            <person name="Fontana P."/>
            <person name="Gutin A."/>
            <person name="Van de Peer Y."/>
            <person name="Salamini F."/>
            <person name="Viola R."/>
        </authorList>
    </citation>
    <scope>NUCLEOTIDE SEQUENCE</scope>
</reference>